<keyword evidence="6 10" id="KW-1133">Transmembrane helix</keyword>
<dbReference type="GO" id="GO:0005789">
    <property type="term" value="C:endoplasmic reticulum membrane"/>
    <property type="evidence" value="ECO:0007669"/>
    <property type="project" value="UniProtKB-SubCell"/>
</dbReference>
<evidence type="ECO:0000256" key="6">
    <source>
        <dbReference type="ARBA" id="ARBA00022989"/>
    </source>
</evidence>
<name>A0AAV8XX54_9CUCU</name>
<evidence type="ECO:0000256" key="1">
    <source>
        <dbReference type="ARBA" id="ARBA00004477"/>
    </source>
</evidence>
<dbReference type="Pfam" id="PF04161">
    <property type="entry name" value="Arv1"/>
    <property type="match status" value="1"/>
</dbReference>
<dbReference type="GO" id="GO:0006665">
    <property type="term" value="P:sphingolipid metabolic process"/>
    <property type="evidence" value="ECO:0007669"/>
    <property type="project" value="TreeGrafter"/>
</dbReference>
<gene>
    <name evidence="11" type="ORF">NQ314_009669</name>
</gene>
<dbReference type="GO" id="GO:0005794">
    <property type="term" value="C:Golgi apparatus"/>
    <property type="evidence" value="ECO:0007669"/>
    <property type="project" value="TreeGrafter"/>
</dbReference>
<dbReference type="GO" id="GO:0032541">
    <property type="term" value="C:cortical endoplasmic reticulum"/>
    <property type="evidence" value="ECO:0007669"/>
    <property type="project" value="TreeGrafter"/>
</dbReference>
<comment type="subcellular location">
    <subcellularLocation>
        <location evidence="1 10">Endoplasmic reticulum membrane</location>
        <topology evidence="1 10">Multi-pass membrane protein</topology>
    </subcellularLocation>
</comment>
<dbReference type="Proteomes" id="UP001162156">
    <property type="component" value="Unassembled WGS sequence"/>
</dbReference>
<keyword evidence="8 10" id="KW-0443">Lipid metabolism</keyword>
<keyword evidence="5 10" id="KW-0256">Endoplasmic reticulum</keyword>
<organism evidence="11 12">
    <name type="scientific">Rhamnusium bicolor</name>
    <dbReference type="NCBI Taxonomy" id="1586634"/>
    <lineage>
        <taxon>Eukaryota</taxon>
        <taxon>Metazoa</taxon>
        <taxon>Ecdysozoa</taxon>
        <taxon>Arthropoda</taxon>
        <taxon>Hexapoda</taxon>
        <taxon>Insecta</taxon>
        <taxon>Pterygota</taxon>
        <taxon>Neoptera</taxon>
        <taxon>Endopterygota</taxon>
        <taxon>Coleoptera</taxon>
        <taxon>Polyphaga</taxon>
        <taxon>Cucujiformia</taxon>
        <taxon>Chrysomeloidea</taxon>
        <taxon>Cerambycidae</taxon>
        <taxon>Lepturinae</taxon>
        <taxon>Rhagiini</taxon>
        <taxon>Rhamnusium</taxon>
    </lineage>
</organism>
<evidence type="ECO:0000256" key="3">
    <source>
        <dbReference type="ARBA" id="ARBA00022448"/>
    </source>
</evidence>
<keyword evidence="7 10" id="KW-0445">Lipid transport</keyword>
<dbReference type="GO" id="GO:0032366">
    <property type="term" value="P:intracellular sterol transport"/>
    <property type="evidence" value="ECO:0007669"/>
    <property type="project" value="UniProtKB-UniRule"/>
</dbReference>
<evidence type="ECO:0000256" key="2">
    <source>
        <dbReference type="ARBA" id="ARBA00009187"/>
    </source>
</evidence>
<feature type="transmembrane region" description="Helical" evidence="10">
    <location>
        <begin position="214"/>
        <end position="235"/>
    </location>
</feature>
<evidence type="ECO:0000313" key="12">
    <source>
        <dbReference type="Proteomes" id="UP001162156"/>
    </source>
</evidence>
<sequence>MTEEGKEYICINCGRPVKNLYKKYSDTVLKLTECDVCNSIADKYVEYDTVVIIIDLILLRAMAYKHILLNSEFKNFWKLSIILLLLETYSNWTIETRDKRIEVNDTKPYLVEADIYLEDFKFYKLCFNITINTLCFVMMIYIFTMIYSFLKYQATISFLMIYKTVTLSSTGIFLFLPSLVWDISVHEFHLHFITIYTTLSQLLAYKALCNCEKIWSLLVIFSGILLKTSIGDSFGNIEQFVKNNF</sequence>
<evidence type="ECO:0000256" key="8">
    <source>
        <dbReference type="ARBA" id="ARBA00023098"/>
    </source>
</evidence>
<evidence type="ECO:0000256" key="4">
    <source>
        <dbReference type="ARBA" id="ARBA00022692"/>
    </source>
</evidence>
<protein>
    <recommendedName>
        <fullName evidence="10">Protein ARV</fullName>
    </recommendedName>
</protein>
<evidence type="ECO:0000256" key="9">
    <source>
        <dbReference type="ARBA" id="ARBA00023136"/>
    </source>
</evidence>
<feature type="transmembrane region" description="Helical" evidence="10">
    <location>
        <begin position="125"/>
        <end position="150"/>
    </location>
</feature>
<keyword evidence="3 10" id="KW-0813">Transport</keyword>
<dbReference type="GO" id="GO:0016125">
    <property type="term" value="P:sterol metabolic process"/>
    <property type="evidence" value="ECO:0007669"/>
    <property type="project" value="UniProtKB-UniRule"/>
</dbReference>
<comment type="similarity">
    <text evidence="2 10">Belongs to the ARV1 family.</text>
</comment>
<comment type="function">
    <text evidence="10">Mediator of sterol homeostasis involved in sterol uptake, trafficking and distribution into membranes.</text>
</comment>
<evidence type="ECO:0000256" key="10">
    <source>
        <dbReference type="RuleBase" id="RU368065"/>
    </source>
</evidence>
<comment type="caution">
    <text evidence="11">The sequence shown here is derived from an EMBL/GenBank/DDBJ whole genome shotgun (WGS) entry which is preliminary data.</text>
</comment>
<evidence type="ECO:0000256" key="7">
    <source>
        <dbReference type="ARBA" id="ARBA00023055"/>
    </source>
</evidence>
<dbReference type="InterPro" id="IPR007290">
    <property type="entry name" value="Arv1"/>
</dbReference>
<evidence type="ECO:0000313" key="11">
    <source>
        <dbReference type="EMBL" id="KAJ8943696.1"/>
    </source>
</evidence>
<dbReference type="AlphaFoldDB" id="A0AAV8XX54"/>
<dbReference type="PANTHER" id="PTHR14467:SF0">
    <property type="entry name" value="PROTEIN ARV1"/>
    <property type="match status" value="1"/>
</dbReference>
<dbReference type="PANTHER" id="PTHR14467">
    <property type="entry name" value="ARV1"/>
    <property type="match status" value="1"/>
</dbReference>
<accession>A0AAV8XX54</accession>
<proteinExistence type="inferred from homology"/>
<feature type="transmembrane region" description="Helical" evidence="10">
    <location>
        <begin position="156"/>
        <end position="176"/>
    </location>
</feature>
<feature type="transmembrane region" description="Helical" evidence="10">
    <location>
        <begin position="188"/>
        <end position="208"/>
    </location>
</feature>
<keyword evidence="12" id="KW-1185">Reference proteome</keyword>
<dbReference type="EMBL" id="JANEYF010002656">
    <property type="protein sequence ID" value="KAJ8943696.1"/>
    <property type="molecule type" value="Genomic_DNA"/>
</dbReference>
<reference evidence="11" key="1">
    <citation type="journal article" date="2023" name="Insect Mol. Biol.">
        <title>Genome sequencing provides insights into the evolution of gene families encoding plant cell wall-degrading enzymes in longhorned beetles.</title>
        <authorList>
            <person name="Shin N.R."/>
            <person name="Okamura Y."/>
            <person name="Kirsch R."/>
            <person name="Pauchet Y."/>
        </authorList>
    </citation>
    <scope>NUCLEOTIDE SEQUENCE</scope>
    <source>
        <strain evidence="11">RBIC_L_NR</strain>
    </source>
</reference>
<evidence type="ECO:0000256" key="5">
    <source>
        <dbReference type="ARBA" id="ARBA00022824"/>
    </source>
</evidence>
<keyword evidence="4 10" id="KW-0812">Transmembrane</keyword>
<dbReference type="GO" id="GO:0097036">
    <property type="term" value="P:regulation of plasma membrane sterol distribution"/>
    <property type="evidence" value="ECO:0007669"/>
    <property type="project" value="UniProtKB-UniRule"/>
</dbReference>
<keyword evidence="9 10" id="KW-0472">Membrane</keyword>